<evidence type="ECO:0000313" key="3">
    <source>
        <dbReference type="EMBL" id="MFA9478289.1"/>
    </source>
</evidence>
<dbReference type="InterPro" id="IPR051785">
    <property type="entry name" value="MMCE/EMCE_epimerase"/>
</dbReference>
<dbReference type="InterPro" id="IPR018146">
    <property type="entry name" value="Glyoxalase_1_CS"/>
</dbReference>
<evidence type="ECO:0000259" key="2">
    <source>
        <dbReference type="PROSITE" id="PS51819"/>
    </source>
</evidence>
<dbReference type="CDD" id="cd06587">
    <property type="entry name" value="VOC"/>
    <property type="match status" value="1"/>
</dbReference>
<dbReference type="PROSITE" id="PS51819">
    <property type="entry name" value="VOC"/>
    <property type="match status" value="1"/>
</dbReference>
<reference evidence="3 4" key="1">
    <citation type="submission" date="2024-08" db="EMBL/GenBank/DDBJ databases">
        <title>Whole-genome sequencing of halo(alkali)philic microorganisms from hypersaline lakes.</title>
        <authorList>
            <person name="Sorokin D.Y."/>
            <person name="Merkel A.Y."/>
            <person name="Messina E."/>
            <person name="Yakimov M."/>
        </authorList>
    </citation>
    <scope>NUCLEOTIDE SEQUENCE [LARGE SCALE GENOMIC DNA]</scope>
    <source>
        <strain evidence="3 4">AB-hyl4</strain>
    </source>
</reference>
<dbReference type="RefSeq" id="WP_425345212.1">
    <property type="nucleotide sequence ID" value="NZ_JBGUBD010000004.1"/>
</dbReference>
<proteinExistence type="predicted"/>
<dbReference type="Pfam" id="PF00903">
    <property type="entry name" value="Glyoxalase"/>
    <property type="match status" value="1"/>
</dbReference>
<dbReference type="SUPFAM" id="SSF54593">
    <property type="entry name" value="Glyoxalase/Bleomycin resistance protein/Dihydroxybiphenyl dioxygenase"/>
    <property type="match status" value="1"/>
</dbReference>
<evidence type="ECO:0000256" key="1">
    <source>
        <dbReference type="ARBA" id="ARBA00022723"/>
    </source>
</evidence>
<dbReference type="InterPro" id="IPR029068">
    <property type="entry name" value="Glyas_Bleomycin-R_OHBP_Dase"/>
</dbReference>
<organism evidence="3 4">
    <name type="scientific">Natronomicrosphaera hydrolytica</name>
    <dbReference type="NCBI Taxonomy" id="3242702"/>
    <lineage>
        <taxon>Bacteria</taxon>
        <taxon>Pseudomonadati</taxon>
        <taxon>Planctomycetota</taxon>
        <taxon>Phycisphaerae</taxon>
        <taxon>Phycisphaerales</taxon>
        <taxon>Phycisphaeraceae</taxon>
        <taxon>Natronomicrosphaera</taxon>
    </lineage>
</organism>
<dbReference type="PANTHER" id="PTHR43048:SF6">
    <property type="entry name" value="BLR8189 PROTEIN"/>
    <property type="match status" value="1"/>
</dbReference>
<dbReference type="InterPro" id="IPR004360">
    <property type="entry name" value="Glyas_Fos-R_dOase_dom"/>
</dbReference>
<comment type="caution">
    <text evidence="3">The sequence shown here is derived from an EMBL/GenBank/DDBJ whole genome shotgun (WGS) entry which is preliminary data.</text>
</comment>
<evidence type="ECO:0000313" key="4">
    <source>
        <dbReference type="Proteomes" id="UP001575105"/>
    </source>
</evidence>
<dbReference type="InterPro" id="IPR037523">
    <property type="entry name" value="VOC_core"/>
</dbReference>
<protein>
    <submittedName>
        <fullName evidence="3">VOC family protein</fullName>
    </submittedName>
</protein>
<accession>A0ABV4U654</accession>
<dbReference type="Proteomes" id="UP001575105">
    <property type="component" value="Unassembled WGS sequence"/>
</dbReference>
<feature type="domain" description="VOC" evidence="2">
    <location>
        <begin position="6"/>
        <end position="136"/>
    </location>
</feature>
<gene>
    <name evidence="3" type="ORF">ACERK3_08270</name>
</gene>
<keyword evidence="4" id="KW-1185">Reference proteome</keyword>
<dbReference type="Gene3D" id="3.10.180.10">
    <property type="entry name" value="2,3-Dihydroxybiphenyl 1,2-Dioxygenase, domain 1"/>
    <property type="match status" value="1"/>
</dbReference>
<name>A0ABV4U654_9BACT</name>
<dbReference type="PROSITE" id="PS00934">
    <property type="entry name" value="GLYOXALASE_I_1"/>
    <property type="match status" value="1"/>
</dbReference>
<dbReference type="EMBL" id="JBGUBD010000004">
    <property type="protein sequence ID" value="MFA9478289.1"/>
    <property type="molecule type" value="Genomic_DNA"/>
</dbReference>
<dbReference type="PANTHER" id="PTHR43048">
    <property type="entry name" value="METHYLMALONYL-COA EPIMERASE"/>
    <property type="match status" value="1"/>
</dbReference>
<sequence>MASITGFHHVAIRVRDFDRSVAFYTEVLGFKPKIAWQDAPKRAIMLDTGDGNYLEIFERPEQAPPPADEGAILHFALRTDDTDAVLEKARAAGCQVTMEPKAVDIPNKLPGVETPVPVRIAFVKGPEGEIVEFFQNELT</sequence>
<keyword evidence="1" id="KW-0479">Metal-binding</keyword>